<dbReference type="CDD" id="cd06225">
    <property type="entry name" value="HAMP"/>
    <property type="match status" value="1"/>
</dbReference>
<comment type="subcellular location">
    <subcellularLocation>
        <location evidence="1">Membrane</location>
    </subcellularLocation>
</comment>
<evidence type="ECO:0000256" key="5">
    <source>
        <dbReference type="ARBA" id="ARBA00023012"/>
    </source>
</evidence>
<dbReference type="Gene3D" id="1.20.5.1930">
    <property type="match status" value="1"/>
</dbReference>
<feature type="transmembrane region" description="Helical" evidence="6">
    <location>
        <begin position="201"/>
        <end position="220"/>
    </location>
</feature>
<keyword evidence="4 8" id="KW-0418">Kinase</keyword>
<dbReference type="InterPro" id="IPR036890">
    <property type="entry name" value="HATPase_C_sf"/>
</dbReference>
<reference evidence="8 9" key="1">
    <citation type="submission" date="2019-03" db="EMBL/GenBank/DDBJ databases">
        <title>Genomic Encyclopedia of Type Strains, Phase IV (KMG-IV): sequencing the most valuable type-strain genomes for metagenomic binning, comparative biology and taxonomic classification.</title>
        <authorList>
            <person name="Goeker M."/>
        </authorList>
    </citation>
    <scope>NUCLEOTIDE SEQUENCE [LARGE SCALE GENOMIC DNA]</scope>
    <source>
        <strain evidence="8 9">DSM 21667</strain>
    </source>
</reference>
<organism evidence="8 9">
    <name type="scientific">Tahibacter aquaticus</name>
    <dbReference type="NCBI Taxonomy" id="520092"/>
    <lineage>
        <taxon>Bacteria</taxon>
        <taxon>Pseudomonadati</taxon>
        <taxon>Pseudomonadota</taxon>
        <taxon>Gammaproteobacteria</taxon>
        <taxon>Lysobacterales</taxon>
        <taxon>Rhodanobacteraceae</taxon>
        <taxon>Tahibacter</taxon>
    </lineage>
</organism>
<keyword evidence="6" id="KW-1133">Transmembrane helix</keyword>
<dbReference type="SMART" id="SM00387">
    <property type="entry name" value="HATPase_c"/>
    <property type="match status" value="1"/>
</dbReference>
<comment type="caution">
    <text evidence="8">The sequence shown here is derived from an EMBL/GenBank/DDBJ whole genome shotgun (WGS) entry which is preliminary data.</text>
</comment>
<dbReference type="InterPro" id="IPR050482">
    <property type="entry name" value="Sensor_HK_TwoCompSys"/>
</dbReference>
<protein>
    <submittedName>
        <fullName evidence="8">Signal transduction histidine kinase</fullName>
    </submittedName>
</protein>
<dbReference type="RefSeq" id="WP_133818163.1">
    <property type="nucleotide sequence ID" value="NZ_SNZH01000004.1"/>
</dbReference>
<dbReference type="PANTHER" id="PTHR24421">
    <property type="entry name" value="NITRATE/NITRITE SENSOR PROTEIN NARX-RELATED"/>
    <property type="match status" value="1"/>
</dbReference>
<feature type="domain" description="HAMP" evidence="7">
    <location>
        <begin position="221"/>
        <end position="273"/>
    </location>
</feature>
<dbReference type="GO" id="GO:0016020">
    <property type="term" value="C:membrane"/>
    <property type="evidence" value="ECO:0007669"/>
    <property type="project" value="UniProtKB-SubCell"/>
</dbReference>
<keyword evidence="9" id="KW-1185">Reference proteome</keyword>
<evidence type="ECO:0000259" key="7">
    <source>
        <dbReference type="PROSITE" id="PS50885"/>
    </source>
</evidence>
<sequence length="481" mass="53416">MSQRRHLLQGLTFKLALFYLLLSVPALALIQWTIVTFEFHELFEAVDSGRMSLMTRDAADEIGRHWKDGKTPSEIELATRAEALVLRLERPQDGLAPSSYVMLELSRVPVAVGAYDGDGQLLANAPDGGWTATPPPAGDPAWELAKRDGSADLPGEETPERVRRVLAVIRDQAGHLRGFLLTELRLPLPWQRLAGEKSFEWPILLIYLVVFSIATAFFMVRWVTRRLNTIADAAESWSAGDFSTLIPDESGDELGRLSRDLNRMACELMSLMQSRADLASLQERQRIARDLHDTVKQKAFALNLQIRAARRLLGNDDAAVQTRLDESYELIVGIQRQLVQVLDELRSERAPRGFLAPRLLELAERWARISGLQREFELDDSILDDAVHGEALLRIAEEALANVLRHARATRVSIKLHRKDEQISLSIADNGIGGADSSGGMGLANMRARAEGLPGGQFELISPPGAGTEVRVRCNYGARLQ</sequence>
<dbReference type="Proteomes" id="UP000295293">
    <property type="component" value="Unassembled WGS sequence"/>
</dbReference>
<dbReference type="Gene3D" id="6.10.340.10">
    <property type="match status" value="1"/>
</dbReference>
<dbReference type="Pfam" id="PF02518">
    <property type="entry name" value="HATPase_c"/>
    <property type="match status" value="1"/>
</dbReference>
<dbReference type="PROSITE" id="PS50885">
    <property type="entry name" value="HAMP"/>
    <property type="match status" value="1"/>
</dbReference>
<keyword evidence="2" id="KW-0597">Phosphoprotein</keyword>
<proteinExistence type="predicted"/>
<dbReference type="SUPFAM" id="SSF158472">
    <property type="entry name" value="HAMP domain-like"/>
    <property type="match status" value="1"/>
</dbReference>
<evidence type="ECO:0000313" key="8">
    <source>
        <dbReference type="EMBL" id="TDR45798.1"/>
    </source>
</evidence>
<dbReference type="GO" id="GO:0000155">
    <property type="term" value="F:phosphorelay sensor kinase activity"/>
    <property type="evidence" value="ECO:0007669"/>
    <property type="project" value="InterPro"/>
</dbReference>
<evidence type="ECO:0000256" key="4">
    <source>
        <dbReference type="ARBA" id="ARBA00022777"/>
    </source>
</evidence>
<evidence type="ECO:0000256" key="3">
    <source>
        <dbReference type="ARBA" id="ARBA00022679"/>
    </source>
</evidence>
<dbReference type="GO" id="GO:0046983">
    <property type="term" value="F:protein dimerization activity"/>
    <property type="evidence" value="ECO:0007669"/>
    <property type="project" value="InterPro"/>
</dbReference>
<dbReference type="SUPFAM" id="SSF55874">
    <property type="entry name" value="ATPase domain of HSP90 chaperone/DNA topoisomerase II/histidine kinase"/>
    <property type="match status" value="1"/>
</dbReference>
<evidence type="ECO:0000256" key="1">
    <source>
        <dbReference type="ARBA" id="ARBA00004370"/>
    </source>
</evidence>
<dbReference type="InterPro" id="IPR003660">
    <property type="entry name" value="HAMP_dom"/>
</dbReference>
<keyword evidence="6" id="KW-0812">Transmembrane</keyword>
<keyword evidence="3" id="KW-0808">Transferase</keyword>
<evidence type="ECO:0000256" key="6">
    <source>
        <dbReference type="SAM" id="Phobius"/>
    </source>
</evidence>
<dbReference type="AlphaFoldDB" id="A0A4R6Z2G4"/>
<name>A0A4R6Z2G4_9GAMM</name>
<keyword evidence="5" id="KW-0902">Two-component regulatory system</keyword>
<gene>
    <name evidence="8" type="ORF">DFR29_104228</name>
</gene>
<dbReference type="SMART" id="SM00304">
    <property type="entry name" value="HAMP"/>
    <property type="match status" value="1"/>
</dbReference>
<evidence type="ECO:0000256" key="2">
    <source>
        <dbReference type="ARBA" id="ARBA00022553"/>
    </source>
</evidence>
<dbReference type="CDD" id="cd16917">
    <property type="entry name" value="HATPase_UhpB-NarQ-NarX-like"/>
    <property type="match status" value="1"/>
</dbReference>
<keyword evidence="6" id="KW-0472">Membrane</keyword>
<dbReference type="InterPro" id="IPR011712">
    <property type="entry name" value="Sig_transdc_His_kin_sub3_dim/P"/>
</dbReference>
<evidence type="ECO:0000313" key="9">
    <source>
        <dbReference type="Proteomes" id="UP000295293"/>
    </source>
</evidence>
<dbReference type="OrthoDB" id="9797605at2"/>
<dbReference type="Gene3D" id="3.30.565.10">
    <property type="entry name" value="Histidine kinase-like ATPase, C-terminal domain"/>
    <property type="match status" value="1"/>
</dbReference>
<accession>A0A4R6Z2G4</accession>
<dbReference type="EMBL" id="SNZH01000004">
    <property type="protein sequence ID" value="TDR45798.1"/>
    <property type="molecule type" value="Genomic_DNA"/>
</dbReference>
<dbReference type="Pfam" id="PF00672">
    <property type="entry name" value="HAMP"/>
    <property type="match status" value="1"/>
</dbReference>
<dbReference type="InterPro" id="IPR003594">
    <property type="entry name" value="HATPase_dom"/>
</dbReference>
<dbReference type="Pfam" id="PF07730">
    <property type="entry name" value="HisKA_3"/>
    <property type="match status" value="1"/>
</dbReference>